<gene>
    <name evidence="19" type="ORF">WMSIL1_LOCUS4098</name>
</gene>
<dbReference type="GO" id="GO:0005829">
    <property type="term" value="C:cytosol"/>
    <property type="evidence" value="ECO:0007669"/>
    <property type="project" value="UniProtKB-SubCell"/>
</dbReference>
<dbReference type="GO" id="GO:0005929">
    <property type="term" value="C:cilium"/>
    <property type="evidence" value="ECO:0007669"/>
    <property type="project" value="UniProtKB-SubCell"/>
</dbReference>
<dbReference type="AlphaFoldDB" id="A0A564Y904"/>
<evidence type="ECO:0000256" key="1">
    <source>
        <dbReference type="ARBA" id="ARBA00004123"/>
    </source>
</evidence>
<evidence type="ECO:0000256" key="16">
    <source>
        <dbReference type="SAM" id="MobiDB-lite"/>
    </source>
</evidence>
<feature type="non-terminal residue" evidence="19">
    <location>
        <position position="1"/>
    </location>
</feature>
<feature type="compositionally biased region" description="Gly residues" evidence="16">
    <location>
        <begin position="66"/>
        <end position="76"/>
    </location>
</feature>
<evidence type="ECO:0000256" key="10">
    <source>
        <dbReference type="ARBA" id="ARBA00022490"/>
    </source>
</evidence>
<feature type="domain" description="Folliculin/SMCR8 longin" evidence="17">
    <location>
        <begin position="103"/>
        <end position="144"/>
    </location>
</feature>
<evidence type="ECO:0000256" key="8">
    <source>
        <dbReference type="ARBA" id="ARBA00021824"/>
    </source>
</evidence>
<comment type="similarity">
    <text evidence="7">Belongs to the folliculin family.</text>
</comment>
<dbReference type="GO" id="GO:0005819">
    <property type="term" value="C:spindle"/>
    <property type="evidence" value="ECO:0007669"/>
    <property type="project" value="UniProtKB-SubCell"/>
</dbReference>
<dbReference type="Gene3D" id="1.10.10.1730">
    <property type="entry name" value="Folliculin"/>
    <property type="match status" value="1"/>
</dbReference>
<dbReference type="PANTHER" id="PTHR31441:SF2">
    <property type="entry name" value="FOLLICULIN"/>
    <property type="match status" value="1"/>
</dbReference>
<evidence type="ECO:0000256" key="11">
    <source>
        <dbReference type="ARBA" id="ARBA00023136"/>
    </source>
</evidence>
<evidence type="ECO:0000256" key="14">
    <source>
        <dbReference type="ARBA" id="ARBA00023242"/>
    </source>
</evidence>
<organism evidence="19 20">
    <name type="scientific">Hymenolepis diminuta</name>
    <name type="common">Rat tapeworm</name>
    <dbReference type="NCBI Taxonomy" id="6216"/>
    <lineage>
        <taxon>Eukaryota</taxon>
        <taxon>Metazoa</taxon>
        <taxon>Spiralia</taxon>
        <taxon>Lophotrochozoa</taxon>
        <taxon>Platyhelminthes</taxon>
        <taxon>Cestoda</taxon>
        <taxon>Eucestoda</taxon>
        <taxon>Cyclophyllidea</taxon>
        <taxon>Hymenolepididae</taxon>
        <taxon>Hymenolepis</taxon>
    </lineage>
</organism>
<dbReference type="Proteomes" id="UP000321570">
    <property type="component" value="Unassembled WGS sequence"/>
</dbReference>
<evidence type="ECO:0000313" key="19">
    <source>
        <dbReference type="EMBL" id="VUZ43752.1"/>
    </source>
</evidence>
<evidence type="ECO:0000256" key="15">
    <source>
        <dbReference type="ARBA" id="ARBA00023273"/>
    </source>
</evidence>
<keyword evidence="9" id="KW-0343">GTPase activation</keyword>
<evidence type="ECO:0000313" key="20">
    <source>
        <dbReference type="Proteomes" id="UP000321570"/>
    </source>
</evidence>
<keyword evidence="20" id="KW-1185">Reference proteome</keyword>
<dbReference type="InterPro" id="IPR032035">
    <property type="entry name" value="Folliculin_DENN"/>
</dbReference>
<dbReference type="InterPro" id="IPR044886">
    <property type="entry name" value="FLCN_DENN_C_sf"/>
</dbReference>
<dbReference type="InterPro" id="IPR037520">
    <property type="entry name" value="Folliculin/SMCR8_longin"/>
</dbReference>
<keyword evidence="13" id="KW-0458">Lysosome</keyword>
<evidence type="ECO:0000256" key="7">
    <source>
        <dbReference type="ARBA" id="ARBA00009987"/>
    </source>
</evidence>
<evidence type="ECO:0000256" key="4">
    <source>
        <dbReference type="ARBA" id="ARBA00004300"/>
    </source>
</evidence>
<dbReference type="GO" id="GO:1904263">
    <property type="term" value="P:positive regulation of TORC1 signaling"/>
    <property type="evidence" value="ECO:0007669"/>
    <property type="project" value="TreeGrafter"/>
</dbReference>
<evidence type="ECO:0000259" key="17">
    <source>
        <dbReference type="Pfam" id="PF11704"/>
    </source>
</evidence>
<dbReference type="Pfam" id="PF11704">
    <property type="entry name" value="Folliculin"/>
    <property type="match status" value="1"/>
</dbReference>
<keyword evidence="15" id="KW-0966">Cell projection</keyword>
<dbReference type="PANTHER" id="PTHR31441">
    <property type="entry name" value="FOLLICULIN FAMILY MEMBER"/>
    <property type="match status" value="1"/>
</dbReference>
<dbReference type="Pfam" id="PF16692">
    <property type="entry name" value="Folliculin_C"/>
    <property type="match status" value="1"/>
</dbReference>
<evidence type="ECO:0000256" key="9">
    <source>
        <dbReference type="ARBA" id="ARBA00022468"/>
    </source>
</evidence>
<evidence type="ECO:0000256" key="5">
    <source>
        <dbReference type="ARBA" id="ARBA00004514"/>
    </source>
</evidence>
<feature type="region of interest" description="Disordered" evidence="16">
    <location>
        <begin position="1"/>
        <end position="76"/>
    </location>
</feature>
<reference evidence="19 20" key="1">
    <citation type="submission" date="2019-07" db="EMBL/GenBank/DDBJ databases">
        <authorList>
            <person name="Jastrzebski P J."/>
            <person name="Paukszto L."/>
            <person name="Jastrzebski P J."/>
        </authorList>
    </citation>
    <scope>NUCLEOTIDE SEQUENCE [LARGE SCALE GENOMIC DNA]</scope>
    <source>
        <strain evidence="19 20">WMS-il1</strain>
    </source>
</reference>
<keyword evidence="11" id="KW-0472">Membrane</keyword>
<dbReference type="GO" id="GO:0005813">
    <property type="term" value="C:centrosome"/>
    <property type="evidence" value="ECO:0007669"/>
    <property type="project" value="UniProtKB-SubCell"/>
</dbReference>
<name>A0A564Y904_HYMDI</name>
<comment type="subcellular location">
    <subcellularLocation>
        <location evidence="2">Cell projection</location>
        <location evidence="2">Cilium</location>
    </subcellularLocation>
    <subcellularLocation>
        <location evidence="4">Cytoplasm</location>
        <location evidence="4">Cytoskeleton</location>
        <location evidence="4">Microtubule organizing center</location>
        <location evidence="4">Centrosome</location>
    </subcellularLocation>
    <subcellularLocation>
        <location evidence="3">Cytoplasm</location>
        <location evidence="3">Cytoskeleton</location>
        <location evidence="3">Spindle</location>
    </subcellularLocation>
    <subcellularLocation>
        <location evidence="5">Cytoplasm</location>
        <location evidence="5">Cytosol</location>
    </subcellularLocation>
    <subcellularLocation>
        <location evidence="6">Lysosome membrane</location>
    </subcellularLocation>
    <subcellularLocation>
        <location evidence="1">Nucleus</location>
    </subcellularLocation>
</comment>
<dbReference type="GO" id="GO:0005634">
    <property type="term" value="C:nucleus"/>
    <property type="evidence" value="ECO:0007669"/>
    <property type="project" value="UniProtKB-SubCell"/>
</dbReference>
<keyword evidence="14" id="KW-0539">Nucleus</keyword>
<evidence type="ECO:0000259" key="18">
    <source>
        <dbReference type="Pfam" id="PF16692"/>
    </source>
</evidence>
<feature type="domain" description="Folliculin DENN" evidence="18">
    <location>
        <begin position="212"/>
        <end position="293"/>
    </location>
</feature>
<keyword evidence="10" id="KW-0963">Cytoplasm</keyword>
<dbReference type="InterPro" id="IPR021713">
    <property type="entry name" value="Folliculin"/>
</dbReference>
<protein>
    <recommendedName>
        <fullName evidence="8">Folliculin</fullName>
    </recommendedName>
</protein>
<evidence type="ECO:0000256" key="3">
    <source>
        <dbReference type="ARBA" id="ARBA00004186"/>
    </source>
</evidence>
<evidence type="ECO:0000256" key="12">
    <source>
        <dbReference type="ARBA" id="ARBA00023212"/>
    </source>
</evidence>
<sequence length="496" mass="53118">AAAAARSATPPAGANSFRLCRTPPPPSSASTLALHQHTAGGGQYSTGPRYGNTTGNTNSSTTPPSRGGGGGVVNVGVGGCPTPAPLSSSQAVAAGSALSLGSQSNTKKTKGLKISETEVRSLADLCRDDQIYYRVHAWFTWLLRITSRVWTPIELKNGAPLDEDEVVEEEIKNNSGSSINSYLVDPSSLALGAELGWTDGQLDVEAAVQMRLLSDLYKCIGDVCFQRLVYYLGTGNQIIVHPQVKSKVGAFTAVSLARLLPRGCIRYISESSVYYTPDQCNLLSLTSDAQISKMGPPTAPYAVLQINFKSPHGKEVRVAAKTDSEEVPFDLLNFAVSFGQAQEPLSDIYDSAWSRSSSISEGTTLSPWGLTTAGASASSTGPYSKKVLNSAFSTQITEVFKMVDPQQNNLIILQPSTIGLALNNIKSRWIDYARTLYNFQHCSKASPNAEESAKKCFQLLAATAGITQDDEAVVFYFQKALSQRTLQNICHPTRTP</sequence>
<feature type="compositionally biased region" description="Low complexity" evidence="16">
    <location>
        <begin position="51"/>
        <end position="65"/>
    </location>
</feature>
<feature type="compositionally biased region" description="Low complexity" evidence="16">
    <location>
        <begin position="1"/>
        <end position="14"/>
    </location>
</feature>
<proteinExistence type="inferred from homology"/>
<keyword evidence="12" id="KW-0206">Cytoskeleton</keyword>
<evidence type="ECO:0000256" key="2">
    <source>
        <dbReference type="ARBA" id="ARBA00004138"/>
    </source>
</evidence>
<dbReference type="EMBL" id="CABIJS010000111">
    <property type="protein sequence ID" value="VUZ43752.1"/>
    <property type="molecule type" value="Genomic_DNA"/>
</dbReference>
<dbReference type="GO" id="GO:0005096">
    <property type="term" value="F:GTPase activator activity"/>
    <property type="evidence" value="ECO:0007669"/>
    <property type="project" value="UniProtKB-KW"/>
</dbReference>
<dbReference type="Gene3D" id="3.40.50.12430">
    <property type="match status" value="1"/>
</dbReference>
<dbReference type="GO" id="GO:0005765">
    <property type="term" value="C:lysosomal membrane"/>
    <property type="evidence" value="ECO:0007669"/>
    <property type="project" value="UniProtKB-SubCell"/>
</dbReference>
<evidence type="ECO:0000256" key="6">
    <source>
        <dbReference type="ARBA" id="ARBA00004656"/>
    </source>
</evidence>
<accession>A0A564Y904</accession>
<evidence type="ECO:0000256" key="13">
    <source>
        <dbReference type="ARBA" id="ARBA00023228"/>
    </source>
</evidence>